<dbReference type="GO" id="GO:0009240">
    <property type="term" value="P:isopentenyl diphosphate biosynthetic process"/>
    <property type="evidence" value="ECO:0007669"/>
    <property type="project" value="TreeGrafter"/>
</dbReference>
<dbReference type="Pfam" id="PF00293">
    <property type="entry name" value="NUDIX"/>
    <property type="match status" value="1"/>
</dbReference>
<dbReference type="EMBL" id="FOKQ01000042">
    <property type="protein sequence ID" value="SFD17295.1"/>
    <property type="molecule type" value="Genomic_DNA"/>
</dbReference>
<dbReference type="CDD" id="cd04692">
    <property type="entry name" value="NUDIX_Hydrolase"/>
    <property type="match status" value="1"/>
</dbReference>
<accession>A0A1I1Q5J2</accession>
<dbReference type="GO" id="GO:0005737">
    <property type="term" value="C:cytoplasm"/>
    <property type="evidence" value="ECO:0007669"/>
    <property type="project" value="TreeGrafter"/>
</dbReference>
<dbReference type="PANTHER" id="PTHR10885:SF20">
    <property type="entry name" value="NUDIX HYDROLASE DOMAIN-CONTAINING PROTEIN"/>
    <property type="match status" value="1"/>
</dbReference>
<dbReference type="OrthoDB" id="9804563at2"/>
<dbReference type="AlphaFoldDB" id="A0A1I1Q5J2"/>
<dbReference type="InterPro" id="IPR015797">
    <property type="entry name" value="NUDIX_hydrolase-like_dom_sf"/>
</dbReference>
<evidence type="ECO:0000259" key="1">
    <source>
        <dbReference type="PROSITE" id="PS51462"/>
    </source>
</evidence>
<proteinExistence type="predicted"/>
<dbReference type="Proteomes" id="UP000182192">
    <property type="component" value="Unassembled WGS sequence"/>
</dbReference>
<evidence type="ECO:0000313" key="2">
    <source>
        <dbReference type="EMBL" id="SFD17295.1"/>
    </source>
</evidence>
<reference evidence="2 3" key="1">
    <citation type="submission" date="2016-10" db="EMBL/GenBank/DDBJ databases">
        <authorList>
            <person name="de Groot N.N."/>
        </authorList>
    </citation>
    <scope>NUCLEOTIDE SEQUENCE [LARGE SCALE GENOMIC DNA]</scope>
    <source>
        <strain evidence="2 3">AR67</strain>
    </source>
</reference>
<name>A0A1I1Q5J2_RUMAL</name>
<organism evidence="2 3">
    <name type="scientific">Ruminococcus albus</name>
    <dbReference type="NCBI Taxonomy" id="1264"/>
    <lineage>
        <taxon>Bacteria</taxon>
        <taxon>Bacillati</taxon>
        <taxon>Bacillota</taxon>
        <taxon>Clostridia</taxon>
        <taxon>Eubacteriales</taxon>
        <taxon>Oscillospiraceae</taxon>
        <taxon>Ruminococcus</taxon>
    </lineage>
</organism>
<dbReference type="RefSeq" id="WP_074963089.1">
    <property type="nucleotide sequence ID" value="NZ_FOKQ01000042.1"/>
</dbReference>
<dbReference type="GO" id="GO:0004452">
    <property type="term" value="F:isopentenyl-diphosphate delta-isomerase activity"/>
    <property type="evidence" value="ECO:0007669"/>
    <property type="project" value="TreeGrafter"/>
</dbReference>
<dbReference type="PANTHER" id="PTHR10885">
    <property type="entry name" value="ISOPENTENYL-DIPHOSPHATE DELTA-ISOMERASE"/>
    <property type="match status" value="1"/>
</dbReference>
<sequence length="188" mass="21726">MAEILDIVDENGIPTGETIDRETAHLKGILHRTSHVWILREKDGRVQVLLQKRADDKSSFPGCYDISSAGHIPAGVDFIPSALRELEEELSVTATAEQLHYCGIRHIRSDDEFFGKEFHDRQVSKVFALWLDTDESGFELQIEEVDSVLWIDFDECVRRVRENTFKHCIVMEELMMLKDHIDRRSTEI</sequence>
<gene>
    <name evidence="2" type="ORF">SAMN02910406_03303</name>
</gene>
<feature type="domain" description="Nudix hydrolase" evidence="1">
    <location>
        <begin position="29"/>
        <end position="173"/>
    </location>
</feature>
<dbReference type="Gene3D" id="3.90.79.10">
    <property type="entry name" value="Nucleoside Triphosphate Pyrophosphohydrolase"/>
    <property type="match status" value="1"/>
</dbReference>
<keyword evidence="2" id="KW-0413">Isomerase</keyword>
<dbReference type="PROSITE" id="PS51462">
    <property type="entry name" value="NUDIX"/>
    <property type="match status" value="1"/>
</dbReference>
<dbReference type="InterPro" id="IPR000086">
    <property type="entry name" value="NUDIX_hydrolase_dom"/>
</dbReference>
<evidence type="ECO:0000313" key="3">
    <source>
        <dbReference type="Proteomes" id="UP000182192"/>
    </source>
</evidence>
<dbReference type="SUPFAM" id="SSF55811">
    <property type="entry name" value="Nudix"/>
    <property type="match status" value="1"/>
</dbReference>
<protein>
    <submittedName>
        <fullName evidence="2">Isopentenyldiphosphate isomerase</fullName>
    </submittedName>
</protein>